<sequence length="3719" mass="381107">MVVHATTSPSRHTRQSFNRSRMLVGVSLLALLGTVAKVDARGFGSSGSAAPSSPAAIAAAAAAASAQQSSAAGRQAIQSMARAAQALQGMRDAQSAARAAALAATGSGVPNGLTAGGLAVAPGAGTTPDVWVGAGAPSQVQANGRTQVEIKQTEQKAILNWSSFNVGRETDITFNQSAGGADKANWIALNRVTDPTLAPSRILGTIKADGQVYVINKNGIVFGGASQVNVNSFVASSLSLSNEQFRAGINKQLLIFDDPSGSSIATPQFGYLGQQQPNKYLPLTDPSQPAPAVIGAPAGDVRVEAGAQITTASGGKALVFAPHVMNAGAIRAPDGQVIMAAGEQIYLTTSLDVRGLDVAVSAPMRWVFDYNGMMAASGQTPMPVDGTTAFKNDLKSIVFPEMAARAAAIGYSVVNDGMVKADHGNITLMSRTIVQNGALEASTALNNRDGSIRLLAWGEGMRSYGPSEGPPMRYWSAGTLTLGSGSVTTAMPDLKDTSEIEQTSLATRYGPGRIEMRGQSIDIEARANVIVPAGTISIVASTSTLAGETPTGSEMVVRDGSRVYIGEDAYLSVAGLQDMLLTMESNTVTGEFRLNELRDSPLYRDSWLRGKTVSVDKRVAGLFTDGPMADVQWISGSPGAWAGTPLGDFSGWIGVGKTTLGALSADASKASITIKSSGSVITRQGSLLDVSGGSVRYQDGWITTTRLVGADGRIYDIGAAMPDQIYVGLAGSFSRTHNVRGKADPRLTETWMSVFDRNQSRRFEKGYTEGRQAGSIQFFAAEAMVLQGGYWGGAVAGERQAASGNLAVAGSLTIGGGSIEHRQWLMGDLVITDKPELLPTSFNATSVLDPIWYVGTSADTASARRKTTYLDSQVLADAGMSKLVFNVAAGFTLAKDQNLELAPATTLTVYGNAGTDNPAHFVVDGSIRIAGGRVSLTGDVTANYGSTATIDVSGVWLNGAPDGLPPVIKGGAISVSGDFAPGVTLDVSGGGWYDTTSIKPKLKLGDAGALTILPTTTAQLAGLDLRGYSAASGGTITVMTAGSIWIGGAAPTNPATGWLPASLFAERGFRGFALTTTGDVIVADGAAILQLPTSVDLSGVNPAAIASGARISDIGHLAVLPPIGRITHKPTELSLTGANVTIGASAVVQTDVGGSINLTAIANTGGSDPNTSGNLAVNGTLEAPAGAITLSADGELKLAATGRILARGLAVVDTDIRGLRSGSVLAGGSVSFRKAATIKLETGSIVDVSGASGTFDINRGRNGAEVYTLASNGGSISLNFSGEARDIVDATFLAHAGGAGANGGNLAISVGSVAEVNDSYTAPFMLYYRDRRDSVIKLLDLSNFDMSINLDVYGEYSSGADPTFGFYYVLDKIYSGTTGLSRSGGLAFVNLRSDTSPATVKQPLALILPNLIDQLDLLSTHFYVDPDATIPLSRELPNVVVKMTKMSADAVNGGGFGTLTTNSSVFMVAPGVDLAVGKSISIASPIVSGGAGAASITAPYIQILSGNGMAGAAGSGKLTVTADLIDVTRATFSGFAETRLVTGDLRIGALIGGIDGTEDRRSYLTADGQLTLKAAQVYPATGIVASIKAGAQLDIQGNGDSGLPLSAAGTLKLQAPVIVQGGVVRAPFGSITMTATDSITLGAGSITSVSGDGLILPYGTLGNNEFWNGPLVTLALDKPTLPLSQLPEKSIVLQGPNVTLAAGSVVDIRGGGDLYAWEHVPGPGGSHDVLAQPGMYAVMPGLNVSAASQQKVWLAGGNGLAAGWYALLPARYALLPGAFAVSMAKGSANARTPNTMTMPDGSTTMAGRLADSFGGGFDQLLSSWRVMSGVTLRTYSEYNEAYANTYFASDAFKLSQYRLNGIDIVTPRMPVDGGSVVFNATSSLVLDGQLQSQPAAGGRGGLVDIAGSKIAVVGAGQDRSDLSGYLIIDATSLSNFGAGSLLIGGVRSGDARGLRIDVAASDVLVRNDAFSALSGPEILLAASGEVRVAEGSVIVAAGYSPGGGVDLVFAPQVRAVYGDPGGINDGIPSNDVLLTPTRDYGALIRVSASNAVNVLRENVDISTGGVVTIGANATISGGNALLLDATQNTVVAGSARLSGAAMSLASGRIGFGGGNSGLVLDATSLAQLANTQALTLRSYSTMDFYTSVNLGSAGLDKVVFDAAGFVGYGVGAIAVTGKTIAFQNSGGSFGNPGMVGTGQLSLNADEIVLGGGAKALRGFDTVTLNASHQITGEGNGSIDAGTASVTLVSPVVTGRGGASQSITAQNMIRVLAGGNAPLDNPEASLGARFNFTGTSVELGGRIVALGGAVNLSATAGDVVIDQTGVIDVGGFRKQFFDVAQYADAGSIGLTAAGSVVVAPGGYLNLSAHADGGAAGKLSLAASNGGTVVLGGRIEAHAAAGQTGGSFALDIAALPDFAAQSQLLNAAGFSASRQFRIRSGNVVIDGLTQVADFALAADQGSVTLAGTIDARSGYGGRISVSAGNGLTMLGSALLQAGATGEFGGGRVTLEASGGQLDIRGGTIDVAGGDGGRVRFRALQATNHDEIEVVNLQATIVGSGSSVLEGVSVYNSGSVDAVRGDAITHANTFLASAAAIAARLNANASGVAVMPGIEIRSTGDLVAATDWNLAADFASARMGSLTLRAAGNLTILGNISDGFSSAALTGVLQNTASWDLRLVAGADLSSASALAVKPLAALGAGSGTLSIGNSASGNVVRTGSGDIDIAAGRDLLLAHNTSAVYTAGRADQTVYADFNTPTGAAYGIGGGNLRIAAQGSATSVLPVEPDDNQLFMEWLKKVGSLNADFVFELLDPDPNGPRRQSSWWIDYSMFQQGVGALGGGNVSVKTGGDLVNMLVALPTNGRVRGGRSSGEAMLLEMRNGGLMQVEAGSAVRAGYYYVGRGEGVINAGEFAIGRTVSAVLRSKENAVYNIAPVLALGDATMRVKTSGDLVLQTVMDPLLLNSDTYIPSGPFAPRGLSRYNAYMSGYTSRSSLELISVGGNVSLTNQGRFLSKQLDLSVGSYDDDVDYSLIGLLATNLYPSVTRITALNGSVTNQNRLFTAPGANPELRILAEREIVLGDITMSRANPEMMPSPLRPYGGVADAALQLRVEMTPRDFQDVSESGFTALILNQLEARWGPSTSAVLLSYLASMRNPQQLVNGSDIEPSRVFARNGSIVGSLIDSPQGPRLGKVTTNEQTWFRAGTDIRNIDYNLRNLHRTDVSVLEAGTDIIGGKIDIQGPGAIALVAGRDVYGTAFQIFSSGNFDKYDESKPNVGDRIRAVALSEVRGLPRDGASISVMAGLKGKQPSYDAMIAAYLDPANVGAMPDYLKTTIDGTVLPIYLFDLVGMRRGEEHTARSGLVSFIKGITGETLAPLDAWSRFKSLPSLTQQRFLRDVYSQELKAAGDNQLALDANDRPINGGYRRGYTAIETLFPGKDWSGDVKIGNATFRTMAGGGIETLTPGGGLQVAALGTAVPAGDGLVTFGSGDINIFARDSVTVNRSRILTFAGGDEVIWSTLGDIDAGRGSKTTRVPSAPDITTDVDAVTKVQESADIGGSGIGTIIGFDGVKEGDVTLIAPGGTVDAGDAGIRVSGNFTVAAMFVLNAENIKVGGETKGVPKVASAPVNLTVETKDKAAFDAVKDATQSGSSERPSIIIVEVLGYGGGGNDTQQREDDDRRKSDDRRSYNTNSVIQVVGSGPLNQEQKQVLTDAERSRLAEIAGR</sequence>
<dbReference type="Pfam" id="PF12545">
    <property type="entry name" value="DUF3739"/>
    <property type="match status" value="1"/>
</dbReference>
<feature type="region of interest" description="Disordered" evidence="1">
    <location>
        <begin position="3658"/>
        <end position="3719"/>
    </location>
</feature>
<dbReference type="InterPro" id="IPR021026">
    <property type="entry name" value="Filamn_hemagglutn_DUF3739"/>
</dbReference>
<feature type="domain" description="Filamentous haemagglutinin FhaB/tRNA nuclease CdiA-like TPS" evidence="2">
    <location>
        <begin position="122"/>
        <end position="244"/>
    </location>
</feature>
<gene>
    <name evidence="3" type="ORF">A4A58_24870</name>
</gene>
<keyword evidence="4" id="KW-1185">Reference proteome</keyword>
<dbReference type="OrthoDB" id="1776524at2"/>
<feature type="compositionally biased region" description="Basic and acidic residues" evidence="1">
    <location>
        <begin position="3667"/>
        <end position="3682"/>
    </location>
</feature>
<evidence type="ECO:0000256" key="1">
    <source>
        <dbReference type="SAM" id="MobiDB-lite"/>
    </source>
</evidence>
<dbReference type="InterPro" id="IPR011050">
    <property type="entry name" value="Pectin_lyase_fold/virulence"/>
</dbReference>
<name>A0A164A0D7_9BRAD</name>
<dbReference type="EMBL" id="LVYV01000006">
    <property type="protein sequence ID" value="KZD24080.1"/>
    <property type="molecule type" value="Genomic_DNA"/>
</dbReference>
<dbReference type="Gene3D" id="2.160.20.10">
    <property type="entry name" value="Single-stranded right-handed beta-helix, Pectin lyase-like"/>
    <property type="match status" value="2"/>
</dbReference>
<dbReference type="PANTHER" id="PTHR12338:SF5">
    <property type="entry name" value="ANTIGEN 43-RELATED"/>
    <property type="match status" value="1"/>
</dbReference>
<proteinExistence type="predicted"/>
<dbReference type="STRING" id="943830.A4A58_24870"/>
<feature type="compositionally biased region" description="Basic and acidic residues" evidence="1">
    <location>
        <begin position="3707"/>
        <end position="3719"/>
    </location>
</feature>
<organism evidence="3 4">
    <name type="scientific">Tardiphaga robiniae</name>
    <dbReference type="NCBI Taxonomy" id="943830"/>
    <lineage>
        <taxon>Bacteria</taxon>
        <taxon>Pseudomonadati</taxon>
        <taxon>Pseudomonadota</taxon>
        <taxon>Alphaproteobacteria</taxon>
        <taxon>Hyphomicrobiales</taxon>
        <taxon>Nitrobacteraceae</taxon>
        <taxon>Tardiphaga</taxon>
    </lineage>
</organism>
<dbReference type="SMART" id="SM00912">
    <property type="entry name" value="Haemagg_act"/>
    <property type="match status" value="1"/>
</dbReference>
<protein>
    <recommendedName>
        <fullName evidence="2">Filamentous haemagglutinin FhaB/tRNA nuclease CdiA-like TPS domain-containing protein</fullName>
    </recommendedName>
</protein>
<dbReference type="InterPro" id="IPR008638">
    <property type="entry name" value="FhaB/CdiA-like_TPS"/>
</dbReference>
<dbReference type="InterPro" id="IPR012334">
    <property type="entry name" value="Pectin_lyas_fold"/>
</dbReference>
<dbReference type="PANTHER" id="PTHR12338">
    <property type="entry name" value="AUTOTRANSPORTER"/>
    <property type="match status" value="1"/>
</dbReference>
<accession>A0A164A0D7</accession>
<evidence type="ECO:0000313" key="3">
    <source>
        <dbReference type="EMBL" id="KZD24080.1"/>
    </source>
</evidence>
<dbReference type="InterPro" id="IPR050909">
    <property type="entry name" value="Bact_Autotransporter_VF"/>
</dbReference>
<dbReference type="RefSeq" id="WP_068731606.1">
    <property type="nucleotide sequence ID" value="NZ_LVYV01000006.1"/>
</dbReference>
<dbReference type="Proteomes" id="UP000076574">
    <property type="component" value="Unassembled WGS sequence"/>
</dbReference>
<dbReference type="SUPFAM" id="SSF51126">
    <property type="entry name" value="Pectin lyase-like"/>
    <property type="match status" value="1"/>
</dbReference>
<dbReference type="NCBIfam" id="TIGR01901">
    <property type="entry name" value="adhes_NPXG"/>
    <property type="match status" value="1"/>
</dbReference>
<comment type="caution">
    <text evidence="3">The sequence shown here is derived from an EMBL/GenBank/DDBJ whole genome shotgun (WGS) entry which is preliminary data.</text>
</comment>
<dbReference type="Pfam" id="PF05860">
    <property type="entry name" value="TPS"/>
    <property type="match status" value="1"/>
</dbReference>
<evidence type="ECO:0000313" key="4">
    <source>
        <dbReference type="Proteomes" id="UP000076574"/>
    </source>
</evidence>
<evidence type="ECO:0000259" key="2">
    <source>
        <dbReference type="SMART" id="SM00912"/>
    </source>
</evidence>
<reference evidence="3 4" key="1">
    <citation type="submission" date="2016-03" db="EMBL/GenBank/DDBJ databases">
        <title>Microsymbionts genomes from the relict species Vavilovia formosa (Stev.) Fed.</title>
        <authorList>
            <person name="Kopat V."/>
            <person name="Chirak E."/>
            <person name="Kimeklis A."/>
            <person name="Andronov E."/>
        </authorList>
    </citation>
    <scope>NUCLEOTIDE SEQUENCE [LARGE SCALE GENOMIC DNA]</scope>
    <source>
        <strain evidence="3 4">Vaf07</strain>
    </source>
</reference>